<keyword evidence="20" id="KW-1185">Reference proteome</keyword>
<feature type="signal peptide" evidence="17">
    <location>
        <begin position="1"/>
        <end position="19"/>
    </location>
</feature>
<evidence type="ECO:0000256" key="4">
    <source>
        <dbReference type="ARBA" id="ARBA00022452"/>
    </source>
</evidence>
<evidence type="ECO:0000256" key="16">
    <source>
        <dbReference type="SAM" id="MobiDB-lite"/>
    </source>
</evidence>
<dbReference type="EMBL" id="CP023737">
    <property type="protein sequence ID" value="ATQ69581.1"/>
    <property type="molecule type" value="Genomic_DNA"/>
</dbReference>
<comment type="similarity">
    <text evidence="2 14 15">Belongs to the TonB-dependent receptor family.</text>
</comment>
<feature type="region of interest" description="Disordered" evidence="16">
    <location>
        <begin position="118"/>
        <end position="160"/>
    </location>
</feature>
<keyword evidence="11 14" id="KW-0472">Membrane</keyword>
<evidence type="ECO:0000256" key="6">
    <source>
        <dbReference type="ARBA" id="ARBA00022692"/>
    </source>
</evidence>
<name>A0A2D2D3K4_METT3</name>
<dbReference type="InterPro" id="IPR011662">
    <property type="entry name" value="Secretin/TonB_short_N"/>
</dbReference>
<keyword evidence="13 14" id="KW-0998">Cell outer membrane</keyword>
<dbReference type="STRING" id="595536.GCA_000178815_01558"/>
<feature type="chain" id="PRO_5013756669" evidence="17">
    <location>
        <begin position="20"/>
        <end position="829"/>
    </location>
</feature>
<evidence type="ECO:0000256" key="15">
    <source>
        <dbReference type="RuleBase" id="RU003357"/>
    </source>
</evidence>
<dbReference type="PANTHER" id="PTHR32552:SF68">
    <property type="entry name" value="FERRICHROME OUTER MEMBRANE TRANSPORTER_PHAGE RECEPTOR"/>
    <property type="match status" value="1"/>
</dbReference>
<dbReference type="PANTHER" id="PTHR32552">
    <property type="entry name" value="FERRICHROME IRON RECEPTOR-RELATED"/>
    <property type="match status" value="1"/>
</dbReference>
<accession>A0A2D2D3K4</accession>
<evidence type="ECO:0000256" key="13">
    <source>
        <dbReference type="ARBA" id="ARBA00023237"/>
    </source>
</evidence>
<evidence type="ECO:0000259" key="18">
    <source>
        <dbReference type="SMART" id="SM00965"/>
    </source>
</evidence>
<dbReference type="GO" id="GO:0009279">
    <property type="term" value="C:cell outer membrane"/>
    <property type="evidence" value="ECO:0007669"/>
    <property type="project" value="UniProtKB-SubCell"/>
</dbReference>
<dbReference type="SMART" id="SM00965">
    <property type="entry name" value="STN"/>
    <property type="match status" value="1"/>
</dbReference>
<dbReference type="Pfam" id="PF07660">
    <property type="entry name" value="STN"/>
    <property type="match status" value="1"/>
</dbReference>
<feature type="domain" description="Secretin/TonB short N-terminal" evidence="18">
    <location>
        <begin position="60"/>
        <end position="112"/>
    </location>
</feature>
<evidence type="ECO:0000313" key="19">
    <source>
        <dbReference type="EMBL" id="ATQ69581.1"/>
    </source>
</evidence>
<protein>
    <submittedName>
        <fullName evidence="19">TonB-dependent siderophore receptor</fullName>
    </submittedName>
</protein>
<dbReference type="InterPro" id="IPR012910">
    <property type="entry name" value="Plug_dom"/>
</dbReference>
<dbReference type="CDD" id="cd01347">
    <property type="entry name" value="ligand_gated_channel"/>
    <property type="match status" value="1"/>
</dbReference>
<keyword evidence="12 19" id="KW-0675">Receptor</keyword>
<evidence type="ECO:0000256" key="1">
    <source>
        <dbReference type="ARBA" id="ARBA00004571"/>
    </source>
</evidence>
<dbReference type="PROSITE" id="PS52016">
    <property type="entry name" value="TONB_DEPENDENT_REC_3"/>
    <property type="match status" value="1"/>
</dbReference>
<evidence type="ECO:0000256" key="8">
    <source>
        <dbReference type="ARBA" id="ARBA00023004"/>
    </source>
</evidence>
<dbReference type="Gene3D" id="2.40.170.20">
    <property type="entry name" value="TonB-dependent receptor, beta-barrel domain"/>
    <property type="match status" value="1"/>
</dbReference>
<dbReference type="KEGG" id="mtw:CQW49_18115"/>
<keyword evidence="5" id="KW-0410">Iron transport</keyword>
<dbReference type="GO" id="GO:0038023">
    <property type="term" value="F:signaling receptor activity"/>
    <property type="evidence" value="ECO:0007669"/>
    <property type="project" value="InterPro"/>
</dbReference>
<dbReference type="GO" id="GO:0015344">
    <property type="term" value="F:siderophore uptake transmembrane transporter activity"/>
    <property type="evidence" value="ECO:0007669"/>
    <property type="project" value="TreeGrafter"/>
</dbReference>
<dbReference type="Pfam" id="PF07715">
    <property type="entry name" value="Plug"/>
    <property type="match status" value="1"/>
</dbReference>
<evidence type="ECO:0000313" key="20">
    <source>
        <dbReference type="Proteomes" id="UP000230709"/>
    </source>
</evidence>
<evidence type="ECO:0000256" key="10">
    <source>
        <dbReference type="ARBA" id="ARBA00023077"/>
    </source>
</evidence>
<dbReference type="Proteomes" id="UP000230709">
    <property type="component" value="Chromosome"/>
</dbReference>
<evidence type="ECO:0000256" key="5">
    <source>
        <dbReference type="ARBA" id="ARBA00022496"/>
    </source>
</evidence>
<dbReference type="SUPFAM" id="SSF56935">
    <property type="entry name" value="Porins"/>
    <property type="match status" value="1"/>
</dbReference>
<evidence type="ECO:0000256" key="2">
    <source>
        <dbReference type="ARBA" id="ARBA00009810"/>
    </source>
</evidence>
<dbReference type="GO" id="GO:0015891">
    <property type="term" value="P:siderophore transport"/>
    <property type="evidence" value="ECO:0007669"/>
    <property type="project" value="InterPro"/>
</dbReference>
<evidence type="ECO:0000256" key="7">
    <source>
        <dbReference type="ARBA" id="ARBA00022729"/>
    </source>
</evidence>
<reference evidence="20" key="1">
    <citation type="submission" date="2017-10" db="EMBL/GenBank/DDBJ databases">
        <title>Completed PacBio SMRT sequence of Methylosinus trichosporium OB3b reveals presence of a third large plasmid.</title>
        <authorList>
            <person name="Charles T.C."/>
            <person name="Lynch M.D.J."/>
            <person name="Heil J.R."/>
            <person name="Cheng J."/>
        </authorList>
    </citation>
    <scope>NUCLEOTIDE SEQUENCE [LARGE SCALE GENOMIC DNA]</scope>
    <source>
        <strain evidence="20">OB3b</strain>
    </source>
</reference>
<evidence type="ECO:0000256" key="14">
    <source>
        <dbReference type="PROSITE-ProRule" id="PRU01360"/>
    </source>
</evidence>
<keyword evidence="8" id="KW-0408">Iron</keyword>
<sequence>MGSTLAAAAMSAFALGAGASDNPAQANVAPQERLGLLRRYELGPAPLADNLNAFADANRLQIVYDAEVTGGLRSRGLVGEYSVREALDRLLEGSGLSYRLSEQRSTISIRLAQNDTVRNDASGAEPLPPIDVGTEQKTGAARGGRRAKDTGPGGRFTGYNTTSTTGALKMDAPILQTPLAVQVVTRQTIDDQQAFSVPNAIMTNSSGVQPQLGYFEQYKVRGFTTWPYRNGLYQYSPGFVDTTNVQSIEVLKGPAAMLYGRSEPGGIVNIVTKRPLETPYYSIQEQVGSYGLTRTTMDITGPVTEDKSLLYRFNGEYISEGSFRDFVNDRQVFLAPTVSWQPIEQFKINIDFEYQHRTYLNDSSFFPALGGAPAPIPVSRYLQQPGVIGNPAENYDRKLLAYDWKWDFLPDWSLTNRFTYWTANYRNMNSLAGAFNAATGDWTTSVFSYPGYEQETLATNVDLKGKFETGPLRHSVLLGYDHTQWRWPMLEYMISTSQTMNIYNPTYIPLQNIYGNVRGWNPQRQKWDGLYGQDMISAFDDRVHLLLGGRFDWARTGSNTNYSSPDLARATFKDHYDHGFSPRIGLTVQPLPWLSLYGNFTKSIGANNGQSLGGQALPPQRGEQFEGGVKAEFFDGRLSASAAYFDITKTNVPQANPANPNTSLLVGKVRSQGFEFDLTGQVDENWSLIANYTHDDVRVVQGVTNPNLATEILTQQAITGNVLPGSPRNYGNLWLKYDASGELSGLSLGGGVTAVASQLGDNANSFVLPAYALLRAMVSYQFKIDGYTITAQVNGNNLTNTRYFTTSSNRYNLTPGTPTIIMGSLRVEF</sequence>
<dbReference type="InterPro" id="IPR000531">
    <property type="entry name" value="Beta-barrel_TonB"/>
</dbReference>
<evidence type="ECO:0000256" key="12">
    <source>
        <dbReference type="ARBA" id="ARBA00023170"/>
    </source>
</evidence>
<keyword evidence="9" id="KW-0406">Ion transport</keyword>
<dbReference type="NCBIfam" id="TIGR01783">
    <property type="entry name" value="TonB-siderophor"/>
    <property type="match status" value="1"/>
</dbReference>
<dbReference type="InterPro" id="IPR037066">
    <property type="entry name" value="Plug_dom_sf"/>
</dbReference>
<comment type="subcellular location">
    <subcellularLocation>
        <location evidence="1 14">Cell outer membrane</location>
        <topology evidence="1 14">Multi-pass membrane protein</topology>
    </subcellularLocation>
</comment>
<keyword evidence="4 14" id="KW-1134">Transmembrane beta strand</keyword>
<dbReference type="RefSeq" id="WP_003615200.1">
    <property type="nucleotide sequence ID" value="NZ_ADVE02000001.1"/>
</dbReference>
<dbReference type="FunFam" id="2.40.170.20:FF:000005">
    <property type="entry name" value="TonB-dependent siderophore receptor"/>
    <property type="match status" value="1"/>
</dbReference>
<dbReference type="AlphaFoldDB" id="A0A2D2D3K4"/>
<dbReference type="InterPro" id="IPR039426">
    <property type="entry name" value="TonB-dep_rcpt-like"/>
</dbReference>
<dbReference type="Gene3D" id="2.170.130.10">
    <property type="entry name" value="TonB-dependent receptor, plug domain"/>
    <property type="match status" value="1"/>
</dbReference>
<dbReference type="Gene3D" id="3.55.50.30">
    <property type="match status" value="1"/>
</dbReference>
<evidence type="ECO:0000256" key="17">
    <source>
        <dbReference type="SAM" id="SignalP"/>
    </source>
</evidence>
<proteinExistence type="inferred from homology"/>
<evidence type="ECO:0000256" key="11">
    <source>
        <dbReference type="ARBA" id="ARBA00023136"/>
    </source>
</evidence>
<evidence type="ECO:0000256" key="3">
    <source>
        <dbReference type="ARBA" id="ARBA00022448"/>
    </source>
</evidence>
<keyword evidence="6 14" id="KW-0812">Transmembrane</keyword>
<evidence type="ECO:0000256" key="9">
    <source>
        <dbReference type="ARBA" id="ARBA00023065"/>
    </source>
</evidence>
<dbReference type="InterPro" id="IPR036942">
    <property type="entry name" value="Beta-barrel_TonB_sf"/>
</dbReference>
<keyword evidence="10 15" id="KW-0798">TonB box</keyword>
<dbReference type="InterPro" id="IPR010105">
    <property type="entry name" value="TonB_sidphr_rcpt"/>
</dbReference>
<gene>
    <name evidence="19" type="ORF">CQW49_18115</name>
</gene>
<keyword evidence="3 14" id="KW-0813">Transport</keyword>
<organism evidence="19 20">
    <name type="scientific">Methylosinus trichosporium (strain ATCC 35070 / NCIMB 11131 / UNIQEM 75 / OB3b)</name>
    <dbReference type="NCBI Taxonomy" id="595536"/>
    <lineage>
        <taxon>Bacteria</taxon>
        <taxon>Pseudomonadati</taxon>
        <taxon>Pseudomonadota</taxon>
        <taxon>Alphaproteobacteria</taxon>
        <taxon>Hyphomicrobiales</taxon>
        <taxon>Methylocystaceae</taxon>
        <taxon>Methylosinus</taxon>
    </lineage>
</organism>
<dbReference type="Pfam" id="PF00593">
    <property type="entry name" value="TonB_dep_Rec_b-barrel"/>
    <property type="match status" value="1"/>
</dbReference>
<keyword evidence="7 17" id="KW-0732">Signal</keyword>